<dbReference type="AlphaFoldDB" id="A0A2W5X2W4"/>
<evidence type="ECO:0000313" key="3">
    <source>
        <dbReference type="Proteomes" id="UP000248783"/>
    </source>
</evidence>
<dbReference type="EMBL" id="QKWH01000001">
    <property type="protein sequence ID" value="PZR55266.1"/>
    <property type="molecule type" value="Genomic_DNA"/>
</dbReference>
<dbReference type="RefSeq" id="WP_111249630.1">
    <property type="nucleotide sequence ID" value="NZ_QKWH01000001.1"/>
</dbReference>
<accession>A0A2W5X2W4</accession>
<gene>
    <name evidence="2" type="ORF">DNL40_02530</name>
</gene>
<evidence type="ECO:0000256" key="1">
    <source>
        <dbReference type="SAM" id="Coils"/>
    </source>
</evidence>
<evidence type="ECO:0000313" key="2">
    <source>
        <dbReference type="EMBL" id="PZR55266.1"/>
    </source>
</evidence>
<keyword evidence="3" id="KW-1185">Reference proteome</keyword>
<proteinExistence type="predicted"/>
<dbReference type="Proteomes" id="UP000248783">
    <property type="component" value="Unassembled WGS sequence"/>
</dbReference>
<name>A0A2W5X2W4_9MICO</name>
<feature type="coiled-coil region" evidence="1">
    <location>
        <begin position="82"/>
        <end position="123"/>
    </location>
</feature>
<comment type="caution">
    <text evidence="2">The sequence shown here is derived from an EMBL/GenBank/DDBJ whole genome shotgun (WGS) entry which is preliminary data.</text>
</comment>
<reference evidence="2 3" key="1">
    <citation type="submission" date="2018-06" db="EMBL/GenBank/DDBJ databases">
        <title>Whole genome sequencing of a novel hydrocarbon degrading bacterial strain, PW21 isolated from oil contaminated produced water sample.</title>
        <authorList>
            <person name="Nagkirti P."/>
            <person name="Shaikh A."/>
            <person name="Gowdaman V."/>
            <person name="Engineer A.E."/>
            <person name="Dagar S."/>
            <person name="Dhakephalkar P.K."/>
        </authorList>
    </citation>
    <scope>NUCLEOTIDE SEQUENCE [LARGE SCALE GENOMIC DNA]</scope>
    <source>
        <strain evidence="2 3">PW21</strain>
    </source>
</reference>
<sequence length="162" mass="17414">MTAVEQTDPQALDLDAIEARATAVDAALAEVDRRDSADENYAVSMVPSLVSNAVDESQADVPDLVAELRRARTALDALGTERNAWARQMADLRDDLDAARQEAAEERARRAAAETERDVLTANVHEIAAEASADIPQDVGNATAHLIAQRLREALARAETGQ</sequence>
<organism evidence="2 3">
    <name type="scientific">Xylanimonas oleitrophica</name>
    <dbReference type="NCBI Taxonomy" id="2607479"/>
    <lineage>
        <taxon>Bacteria</taxon>
        <taxon>Bacillati</taxon>
        <taxon>Actinomycetota</taxon>
        <taxon>Actinomycetes</taxon>
        <taxon>Micrococcales</taxon>
        <taxon>Promicromonosporaceae</taxon>
        <taxon>Xylanimonas</taxon>
    </lineage>
</organism>
<protein>
    <submittedName>
        <fullName evidence="2">Uncharacterized protein</fullName>
    </submittedName>
</protein>
<keyword evidence="1" id="KW-0175">Coiled coil</keyword>